<dbReference type="Pfam" id="PF00788">
    <property type="entry name" value="RA"/>
    <property type="match status" value="1"/>
</dbReference>
<dbReference type="OrthoDB" id="21085at2759"/>
<dbReference type="SUPFAM" id="SSF55550">
    <property type="entry name" value="SH2 domain"/>
    <property type="match status" value="1"/>
</dbReference>
<dbReference type="EMBL" id="GDIP01215112">
    <property type="protein sequence ID" value="JAJ08290.1"/>
    <property type="molecule type" value="Transcribed_RNA"/>
</dbReference>
<feature type="compositionally biased region" description="Low complexity" evidence="4">
    <location>
        <begin position="484"/>
        <end position="495"/>
    </location>
</feature>
<feature type="compositionally biased region" description="Low complexity" evidence="4">
    <location>
        <begin position="286"/>
        <end position="295"/>
    </location>
</feature>
<feature type="compositionally biased region" description="Low complexity" evidence="4">
    <location>
        <begin position="461"/>
        <end position="470"/>
    </location>
</feature>
<feature type="compositionally biased region" description="Basic residues" evidence="4">
    <location>
        <begin position="372"/>
        <end position="388"/>
    </location>
</feature>
<reference evidence="8" key="2">
    <citation type="submission" date="2015-10" db="EMBL/GenBank/DDBJ databases">
        <authorList>
            <person name="Gilbert D.G."/>
        </authorList>
    </citation>
    <scope>NUCLEOTIDE SEQUENCE</scope>
</reference>
<feature type="compositionally biased region" description="Polar residues" evidence="4">
    <location>
        <begin position="22"/>
        <end position="32"/>
    </location>
</feature>
<feature type="compositionally biased region" description="Low complexity" evidence="4">
    <location>
        <begin position="33"/>
        <end position="42"/>
    </location>
</feature>
<evidence type="ECO:0000256" key="4">
    <source>
        <dbReference type="SAM" id="MobiDB-lite"/>
    </source>
</evidence>
<keyword evidence="3" id="KW-0727">SH2 domain</keyword>
<feature type="compositionally biased region" description="Basic and acidic residues" evidence="4">
    <location>
        <begin position="447"/>
        <end position="457"/>
    </location>
</feature>
<feature type="compositionally biased region" description="Low complexity" evidence="4">
    <location>
        <begin position="334"/>
        <end position="348"/>
    </location>
</feature>
<feature type="region of interest" description="Disordered" evidence="4">
    <location>
        <begin position="22"/>
        <end position="42"/>
    </location>
</feature>
<dbReference type="InterPro" id="IPR037191">
    <property type="entry name" value="VPS9_dom_sf"/>
</dbReference>
<feature type="region of interest" description="Disordered" evidence="4">
    <location>
        <begin position="837"/>
        <end position="856"/>
    </location>
</feature>
<dbReference type="CDD" id="cd01776">
    <property type="entry name" value="RA_Rin"/>
    <property type="match status" value="1"/>
</dbReference>
<feature type="compositionally biased region" description="Acidic residues" evidence="4">
    <location>
        <begin position="772"/>
        <end position="789"/>
    </location>
</feature>
<keyword evidence="2" id="KW-0343">GTPase activation</keyword>
<feature type="region of interest" description="Disordered" evidence="4">
    <location>
        <begin position="862"/>
        <end position="890"/>
    </location>
</feature>
<dbReference type="InterPro" id="IPR036860">
    <property type="entry name" value="SH2_dom_sf"/>
</dbReference>
<dbReference type="SMART" id="SM00252">
    <property type="entry name" value="SH2"/>
    <property type="match status" value="1"/>
</dbReference>
<dbReference type="Pfam" id="PF02204">
    <property type="entry name" value="VPS9"/>
    <property type="match status" value="1"/>
</dbReference>
<gene>
    <name evidence="9" type="ORF">APZ42_022454</name>
</gene>
<dbReference type="SMART" id="SM00167">
    <property type="entry name" value="VPS9"/>
    <property type="match status" value="1"/>
</dbReference>
<evidence type="ECO:0000313" key="8">
    <source>
        <dbReference type="EMBL" id="JAJ08290.1"/>
    </source>
</evidence>
<dbReference type="GO" id="GO:0030139">
    <property type="term" value="C:endocytic vesicle"/>
    <property type="evidence" value="ECO:0007669"/>
    <property type="project" value="TreeGrafter"/>
</dbReference>
<dbReference type="Gene3D" id="3.30.505.10">
    <property type="entry name" value="SH2 domain"/>
    <property type="match status" value="1"/>
</dbReference>
<dbReference type="PROSITE" id="PS50200">
    <property type="entry name" value="RA"/>
    <property type="match status" value="1"/>
</dbReference>
<dbReference type="Pfam" id="PF00017">
    <property type="entry name" value="SH2"/>
    <property type="match status" value="1"/>
</dbReference>
<dbReference type="InterPro" id="IPR003123">
    <property type="entry name" value="VPS9"/>
</dbReference>
<dbReference type="STRING" id="35525.A0A0P4ZAX1"/>
<feature type="domain" description="SH2" evidence="5">
    <location>
        <begin position="127"/>
        <end position="237"/>
    </location>
</feature>
<evidence type="ECO:0000259" key="5">
    <source>
        <dbReference type="PROSITE" id="PS50001"/>
    </source>
</evidence>
<feature type="region of interest" description="Disordered" evidence="4">
    <location>
        <begin position="567"/>
        <end position="593"/>
    </location>
</feature>
<evidence type="ECO:0000259" key="6">
    <source>
        <dbReference type="PROSITE" id="PS50200"/>
    </source>
</evidence>
<feature type="region of interest" description="Disordered" evidence="4">
    <location>
        <begin position="68"/>
        <end position="89"/>
    </location>
</feature>
<dbReference type="PANTHER" id="PTHR23101">
    <property type="entry name" value="RAB GDP/GTP EXCHANGE FACTOR"/>
    <property type="match status" value="1"/>
</dbReference>
<dbReference type="PRINTS" id="PR00401">
    <property type="entry name" value="SH2DOMAIN"/>
</dbReference>
<evidence type="ECO:0000259" key="7">
    <source>
        <dbReference type="PROSITE" id="PS51205"/>
    </source>
</evidence>
<reference evidence="9 10" key="3">
    <citation type="submission" date="2016-03" db="EMBL/GenBank/DDBJ databases">
        <title>EvidentialGene: Evidence-directed Construction of Genes on Genomes.</title>
        <authorList>
            <person name="Gilbert D.G."/>
            <person name="Choi J.-H."/>
            <person name="Mockaitis K."/>
            <person name="Colbourne J."/>
            <person name="Pfrender M."/>
        </authorList>
    </citation>
    <scope>NUCLEOTIDE SEQUENCE [LARGE SCALE GENOMIC DNA]</scope>
    <source>
        <strain evidence="9 10">Xinb3</strain>
        <tissue evidence="9">Complete organism</tissue>
    </source>
</reference>
<keyword evidence="10" id="KW-1185">Reference proteome</keyword>
<evidence type="ECO:0000313" key="10">
    <source>
        <dbReference type="Proteomes" id="UP000076858"/>
    </source>
</evidence>
<evidence type="ECO:0000256" key="3">
    <source>
        <dbReference type="PROSITE-ProRule" id="PRU00191"/>
    </source>
</evidence>
<feature type="compositionally biased region" description="Pro residues" evidence="4">
    <location>
        <begin position="313"/>
        <end position="322"/>
    </location>
</feature>
<dbReference type="Gene3D" id="1.20.1050.80">
    <property type="entry name" value="VPS9 domain"/>
    <property type="match status" value="1"/>
</dbReference>
<dbReference type="InterPro" id="IPR045046">
    <property type="entry name" value="Vps9-like"/>
</dbReference>
<dbReference type="GO" id="GO:0031267">
    <property type="term" value="F:small GTPase binding"/>
    <property type="evidence" value="ECO:0007669"/>
    <property type="project" value="TreeGrafter"/>
</dbReference>
<evidence type="ECO:0000256" key="1">
    <source>
        <dbReference type="ARBA" id="ARBA00006919"/>
    </source>
</evidence>
<feature type="region of interest" description="Disordered" evidence="4">
    <location>
        <begin position="370"/>
        <end position="518"/>
    </location>
</feature>
<dbReference type="GO" id="GO:0005085">
    <property type="term" value="F:guanyl-nucleotide exchange factor activity"/>
    <property type="evidence" value="ECO:0007669"/>
    <property type="project" value="InterPro"/>
</dbReference>
<dbReference type="GO" id="GO:0016192">
    <property type="term" value="P:vesicle-mediated transport"/>
    <property type="evidence" value="ECO:0007669"/>
    <property type="project" value="InterPro"/>
</dbReference>
<name>A0A0P4ZAX1_9CRUS</name>
<evidence type="ECO:0000256" key="2">
    <source>
        <dbReference type="ARBA" id="ARBA00022468"/>
    </source>
</evidence>
<dbReference type="GO" id="GO:0005096">
    <property type="term" value="F:GTPase activator activity"/>
    <property type="evidence" value="ECO:0007669"/>
    <property type="project" value="UniProtKB-KW"/>
</dbReference>
<feature type="compositionally biased region" description="Basic and acidic residues" evidence="4">
    <location>
        <begin position="296"/>
        <end position="310"/>
    </location>
</feature>
<accession>A0A0P4ZAX1</accession>
<feature type="region of interest" description="Disordered" evidence="4">
    <location>
        <begin position="647"/>
        <end position="686"/>
    </location>
</feature>
<reference evidence="8" key="1">
    <citation type="submission" date="2015-10" db="EMBL/GenBank/DDBJ databases">
        <title>Daphnia magna gene sets from two clonal populations assembled and annotated with EvidentialGene.</title>
        <authorList>
            <person name="Gilbert D."/>
            <person name="Podicheti R."/>
            <person name="Orsini L."/>
            <person name="Colbourne J."/>
            <person name="Pfrender M."/>
        </authorList>
    </citation>
    <scope>NUCLEOTIDE SEQUENCE</scope>
</reference>
<feature type="domain" description="Ras-associating" evidence="6">
    <location>
        <begin position="1201"/>
        <end position="1269"/>
    </location>
</feature>
<dbReference type="GO" id="GO:0005829">
    <property type="term" value="C:cytosol"/>
    <property type="evidence" value="ECO:0007669"/>
    <property type="project" value="TreeGrafter"/>
</dbReference>
<feature type="region of interest" description="Disordered" evidence="4">
    <location>
        <begin position="280"/>
        <end position="351"/>
    </location>
</feature>
<dbReference type="CDD" id="cd00173">
    <property type="entry name" value="SH2"/>
    <property type="match status" value="1"/>
</dbReference>
<dbReference type="GO" id="GO:0007165">
    <property type="term" value="P:signal transduction"/>
    <property type="evidence" value="ECO:0007669"/>
    <property type="project" value="InterPro"/>
</dbReference>
<feature type="domain" description="VPS9" evidence="7">
    <location>
        <begin position="1029"/>
        <end position="1170"/>
    </location>
</feature>
<dbReference type="PANTHER" id="PTHR23101:SF104">
    <property type="entry name" value="PROTEIN SPRINT"/>
    <property type="match status" value="1"/>
</dbReference>
<dbReference type="Proteomes" id="UP000076858">
    <property type="component" value="Unassembled WGS sequence"/>
</dbReference>
<dbReference type="PROSITE" id="PS50001">
    <property type="entry name" value="SH2"/>
    <property type="match status" value="1"/>
</dbReference>
<feature type="region of interest" description="Disordered" evidence="4">
    <location>
        <begin position="771"/>
        <end position="799"/>
    </location>
</feature>
<dbReference type="EMBL" id="LRGB01001361">
    <property type="protein sequence ID" value="KZS12358.1"/>
    <property type="molecule type" value="Genomic_DNA"/>
</dbReference>
<proteinExistence type="inferred from homology"/>
<feature type="compositionally biased region" description="Polar residues" evidence="4">
    <location>
        <begin position="837"/>
        <end position="847"/>
    </location>
</feature>
<comment type="similarity">
    <text evidence="1">Belongs to the RIN (Ras interaction/interference) family.</text>
</comment>
<dbReference type="InterPro" id="IPR000980">
    <property type="entry name" value="SH2"/>
</dbReference>
<dbReference type="SUPFAM" id="SSF109993">
    <property type="entry name" value="VPS9 domain"/>
    <property type="match status" value="1"/>
</dbReference>
<protein>
    <submittedName>
        <fullName evidence="8 9">Ras and Rab interactor</fullName>
    </submittedName>
</protein>
<dbReference type="Pfam" id="PF23268">
    <property type="entry name" value="RIN1"/>
    <property type="match status" value="1"/>
</dbReference>
<dbReference type="InterPro" id="IPR000159">
    <property type="entry name" value="RA_dom"/>
</dbReference>
<sequence length="1320" mass="142677">MSCASSSPVGFVASHFSAQNSPVLTSMKSGDGSQPSPAPRSSSSYMLMLNSFASDLDSILSDLSTSPTLRGSQELVGSPDRSASEVGNSPAVSCPDLPAFSQSCGEDAVDSSDIPLLERLIRSHPIWYLPNIQRVAAAQLLQNQEQGVFITRQSSQPGTLALSVKLTSTVPEAGSRLSIGAAFIGAGVQHYLIEAAETPQNGVRLESSDFVFDNLPALLAHYCQCCDELPVRLKLPARIRNCSNRPSLTSLASLGQEFWNTGENILTISTKRAPPVPPLRLSTFEPLLPATTPTTPDDRKSHSPRLEARGSEPVPPPPPPRWCKPQLAITNFNPSSDSSLEPESPVSPIDTPSLLKEVVPVIEEQPPIIKKEVKRHVQRRRKPRRRRSTAPLSPHCHHSSLADKASDYEDIWGTSPGASHDEGEDADEGYDPPPRPVILANEEDTALSDRPEDEICHENYSSTSSSSNSTLEKMTSVSPDRRQSPSISSSPGPESLVDVIEPEEIKPPSPFQQKEEPQRLSVTIIEIRNSPVLEIDRQPIQEDKIQMQVENKENAEPDTTEIVALVRRRTSCSSTESRGETNSRRTSPLYSEPADALPPELAWKHKQQGRPLPVPPFPSAPTTDFSTFTKDGYVRCTLPSLTASQSNPRVNVLPPTGQRPIVNNNRGKQVTMPKPPVPSTGSTTVSSITTSLPIEQRKAFPSVIYLPAPGEDSITIQEVLTTLYPSAALGTPSRSPVPPPSHPQLTRNVATSHLTKQRVSAYDNLLSGSAGDLEEADEEPDEGDNDSSDDGTVTEFSEPWDSARWDRLLSSPSSSIRGGTSTIGRRKRSLHLAQQHTLNTGSSNSSDGGIGTLSDFETLRPIDPATSTKSINEVARPPSGSHAPLSRTRSFKDKMDPLLASPRLLALRSTCNSQAGRNLQVLILQLGKDCTTTFGRSLQNFLQCTREAKEQRAAAVLRNVRQFISGIKNFLVQHGEPAFDSALLDIRSKLKSNEFLNVDVVLELVLHQLVTLPLRSHLYKLLGQEALAAGSVQQLLAGIRVAREIHPSSLGLKEGQTPPSTDILERATASMDRLQRAASPLDKLEQLLDACTAIYNHAAETCGDSVAAEDFLPLLAWLLAHCGFSTAEMEADYMWALLQPSLLAGEGGYFLTALSSAAQLLKNLQSRPASPSDCGSWMGTLTSIPGGDVSSCTSMSTSIQTPCVLRVLVADENQSSLLARTVPLRPSMTVRDVTKLLALKLRLSNPQDFTLVALVDGQEIQLPETENPQTWILGNAAATAVAAAAVTAAVNGGGAIDRPCTTFAFRRQDAKIAWPRQING</sequence>
<evidence type="ECO:0000313" key="9">
    <source>
        <dbReference type="EMBL" id="KZS12358.1"/>
    </source>
</evidence>
<organism evidence="8">
    <name type="scientific">Daphnia magna</name>
    <dbReference type="NCBI Taxonomy" id="35525"/>
    <lineage>
        <taxon>Eukaryota</taxon>
        <taxon>Metazoa</taxon>
        <taxon>Ecdysozoa</taxon>
        <taxon>Arthropoda</taxon>
        <taxon>Crustacea</taxon>
        <taxon>Branchiopoda</taxon>
        <taxon>Diplostraca</taxon>
        <taxon>Cladocera</taxon>
        <taxon>Anomopoda</taxon>
        <taxon>Daphniidae</taxon>
        <taxon>Daphnia</taxon>
    </lineage>
</organism>
<dbReference type="PROSITE" id="PS51205">
    <property type="entry name" value="VPS9"/>
    <property type="match status" value="1"/>
</dbReference>